<feature type="compositionally biased region" description="Basic and acidic residues" evidence="1">
    <location>
        <begin position="143"/>
        <end position="158"/>
    </location>
</feature>
<accession>A0A5N6K6Q1</accession>
<reference evidence="2 3" key="1">
    <citation type="submission" date="2019-06" db="EMBL/GenBank/DDBJ databases">
        <title>Genome Sequence of the Brown Rot Fungal Pathogen Monilinia laxa.</title>
        <authorList>
            <person name="De Miccolis Angelini R.M."/>
            <person name="Landi L."/>
            <person name="Abate D."/>
            <person name="Pollastro S."/>
            <person name="Romanazzi G."/>
            <person name="Faretra F."/>
        </authorList>
    </citation>
    <scope>NUCLEOTIDE SEQUENCE [LARGE SCALE GENOMIC DNA]</scope>
    <source>
        <strain evidence="2 3">Mlax316</strain>
    </source>
</reference>
<gene>
    <name evidence="2" type="ORF">EYC80_001998</name>
</gene>
<dbReference type="AlphaFoldDB" id="A0A5N6K6Q1"/>
<protein>
    <submittedName>
        <fullName evidence="2">Uncharacterized protein</fullName>
    </submittedName>
</protein>
<evidence type="ECO:0000313" key="2">
    <source>
        <dbReference type="EMBL" id="KAB8298265.1"/>
    </source>
</evidence>
<dbReference type="Proteomes" id="UP000326757">
    <property type="component" value="Unassembled WGS sequence"/>
</dbReference>
<feature type="compositionally biased region" description="Basic and acidic residues" evidence="1">
    <location>
        <begin position="96"/>
        <end position="133"/>
    </location>
</feature>
<sequence length="227" mass="24834">MPFRKWTQDETAYFEQLLKDKEDAGTSWHNSKSARKKLTKKMNEEFPADRNNCVFFRRFMQKPLKKWIEAHPRAIVKEVAGGAEGGHEGGNVGNGEDEKKKQEGGEQGDAQHADSEQTDGEHAGRESGDEEGLKGQVVDGQADGERTDGDIINEEKLDAQVANDEVIKGQVAGGELPGEDNFEAGGGVDDEKQAACEEASIKDDDQEASREGINGAEVDGEENQEKE</sequence>
<proteinExistence type="predicted"/>
<organism evidence="2 3">
    <name type="scientific">Monilinia laxa</name>
    <name type="common">Brown rot fungus</name>
    <name type="synonym">Sclerotinia laxa</name>
    <dbReference type="NCBI Taxonomy" id="61186"/>
    <lineage>
        <taxon>Eukaryota</taxon>
        <taxon>Fungi</taxon>
        <taxon>Dikarya</taxon>
        <taxon>Ascomycota</taxon>
        <taxon>Pezizomycotina</taxon>
        <taxon>Leotiomycetes</taxon>
        <taxon>Helotiales</taxon>
        <taxon>Sclerotiniaceae</taxon>
        <taxon>Monilinia</taxon>
    </lineage>
</organism>
<feature type="compositionally biased region" description="Basic and acidic residues" evidence="1">
    <location>
        <begin position="189"/>
        <end position="210"/>
    </location>
</feature>
<feature type="region of interest" description="Disordered" evidence="1">
    <location>
        <begin position="81"/>
        <end position="227"/>
    </location>
</feature>
<evidence type="ECO:0000256" key="1">
    <source>
        <dbReference type="SAM" id="MobiDB-lite"/>
    </source>
</evidence>
<feature type="region of interest" description="Disordered" evidence="1">
    <location>
        <begin position="20"/>
        <end position="43"/>
    </location>
</feature>
<feature type="compositionally biased region" description="Gly residues" evidence="1">
    <location>
        <begin position="82"/>
        <end position="93"/>
    </location>
</feature>
<feature type="compositionally biased region" description="Acidic residues" evidence="1">
    <location>
        <begin position="218"/>
        <end position="227"/>
    </location>
</feature>
<name>A0A5N6K6Q1_MONLA</name>
<keyword evidence="3" id="KW-1185">Reference proteome</keyword>
<comment type="caution">
    <text evidence="2">The sequence shown here is derived from an EMBL/GenBank/DDBJ whole genome shotgun (WGS) entry which is preliminary data.</text>
</comment>
<evidence type="ECO:0000313" key="3">
    <source>
        <dbReference type="Proteomes" id="UP000326757"/>
    </source>
</evidence>
<dbReference type="OrthoDB" id="3558617at2759"/>
<dbReference type="EMBL" id="VIGI01000007">
    <property type="protein sequence ID" value="KAB8298265.1"/>
    <property type="molecule type" value="Genomic_DNA"/>
</dbReference>